<dbReference type="EMBL" id="UGNW01000001">
    <property type="protein sequence ID" value="STX30727.1"/>
    <property type="molecule type" value="Genomic_DNA"/>
</dbReference>
<evidence type="ECO:0000313" key="5">
    <source>
        <dbReference type="Proteomes" id="UP000255066"/>
    </source>
</evidence>
<reference evidence="3 5" key="2">
    <citation type="submission" date="2018-06" db="EMBL/GenBank/DDBJ databases">
        <authorList>
            <consortium name="Pathogen Informatics"/>
            <person name="Doyle S."/>
        </authorList>
    </citation>
    <scope>NUCLEOTIDE SEQUENCE [LARGE SCALE GENOMIC DNA]</scope>
    <source>
        <strain evidence="3 5">NCTC12437</strain>
    </source>
</reference>
<keyword evidence="4" id="KW-1185">Reference proteome</keyword>
<organism evidence="3 5">
    <name type="scientific">Legionella birminghamensis</name>
    <dbReference type="NCBI Taxonomy" id="28083"/>
    <lineage>
        <taxon>Bacteria</taxon>
        <taxon>Pseudomonadati</taxon>
        <taxon>Pseudomonadota</taxon>
        <taxon>Gammaproteobacteria</taxon>
        <taxon>Legionellales</taxon>
        <taxon>Legionellaceae</taxon>
        <taxon>Legionella</taxon>
    </lineage>
</organism>
<sequence length="815" mass="92987">MRIPLIEPSNSRYLYINHANNRVHLLVPFTAGLHVSTDNTCKSNLELKAFFEGGAVLELDSYKATLEFHMSLLEESDVLYLAKKERLAQINIYIEALVEMWTSYQNEVDRILEKDSNLYGIQLRPETQDPLSNVVNPVFTINRKNDAQGAPLSPLYNQMQRLFAELVLKKPDPRKSLINSVLERLPQGATFDDIRGLLKSQCAKQFNIKIDVDNWINEGIKTPVNKEQIDKFMGFAEDTSAKDYIDAVLGICAPELWQMIPGSPFYLGIYNNKEHQAESLSLMTQFYLGVLNVYCRSKGFSDKNFGEVLDNSSSLSEELVNVVAHSLSIGENVESHIAAFFNQHQNEFGLSRELDSLDKEAIIQKFETTYRIVTATKENPHMDDFMFLDTEAQGENAIFIAHKGLICTDASNIIPTTPKNQAYFAEIRQESHLHPNMAIPQGEPAITVEIEPADLRNKLSDVQWKRLPKDVRALPAFKVCELLDYVGKGRQDEAYSVLESSRDKQNLLRTPGRLTDYSGRSFHCTAYEYAYWAKDTHMQRMLEGHMDEETKAFLLERIDAIERYGLVYQQHGIAYQNAHYDMSFVLKNLNADEFHQLQKMIGKRSAKIQQATVENYKNVSFTATEYEWLKKILKKYRPKGIFSFFCSSPAKSLSTKLQFDFHSLITELESYTATYGKLSYHQRVEAWMKVGKAQRDVPAHIAHEYCRPGSWADPLSLFSGETLPRSLRFIDYATEVEFWFPLSSAFSGLGFDFAMARWDGGRALSHCEGHEIYVPTHAVGDLAAVRHLDEVRTADLEQSRENLSRSDSQLAFALT</sequence>
<evidence type="ECO:0000313" key="3">
    <source>
        <dbReference type="EMBL" id="STX30727.1"/>
    </source>
</evidence>
<dbReference type="EMBL" id="LNXT01000013">
    <property type="protein sequence ID" value="KTC73775.1"/>
    <property type="molecule type" value="Genomic_DNA"/>
</dbReference>
<accession>A0A378I6A5</accession>
<dbReference type="Proteomes" id="UP000255066">
    <property type="component" value="Unassembled WGS sequence"/>
</dbReference>
<dbReference type="Pfam" id="PF18219">
    <property type="entry name" value="SidC_N"/>
    <property type="match status" value="1"/>
</dbReference>
<dbReference type="Proteomes" id="UP000054735">
    <property type="component" value="Unassembled WGS sequence"/>
</dbReference>
<evidence type="ECO:0000313" key="2">
    <source>
        <dbReference type="EMBL" id="KTC73775.1"/>
    </source>
</evidence>
<dbReference type="RefSeq" id="WP_058523131.1">
    <property type="nucleotide sequence ID" value="NZ_CAAAHV010000026.1"/>
</dbReference>
<evidence type="ECO:0000259" key="1">
    <source>
        <dbReference type="Pfam" id="PF18219"/>
    </source>
</evidence>
<gene>
    <name evidence="2" type="ORF">Lbir_1037</name>
    <name evidence="3" type="ORF">NCTC12437_00488</name>
</gene>
<evidence type="ECO:0000313" key="4">
    <source>
        <dbReference type="Proteomes" id="UP000054735"/>
    </source>
</evidence>
<proteinExistence type="predicted"/>
<protein>
    <submittedName>
        <fullName evidence="3">SidC homolog</fullName>
    </submittedName>
</protein>
<dbReference type="OrthoDB" id="5653210at2"/>
<reference evidence="2 4" key="1">
    <citation type="submission" date="2015-11" db="EMBL/GenBank/DDBJ databases">
        <title>Genomic analysis of 38 Legionella species identifies large and diverse effector repertoires.</title>
        <authorList>
            <person name="Burstein D."/>
            <person name="Amaro F."/>
            <person name="Zusman T."/>
            <person name="Lifshitz Z."/>
            <person name="Cohen O."/>
            <person name="Gilbert J.A."/>
            <person name="Pupko T."/>
            <person name="Shuman H.A."/>
            <person name="Segal G."/>
        </authorList>
    </citation>
    <scope>NUCLEOTIDE SEQUENCE [LARGE SCALE GENOMIC DNA]</scope>
    <source>
        <strain evidence="2 4">CDC#1407-AL-14</strain>
    </source>
</reference>
<dbReference type="InterPro" id="IPR041264">
    <property type="entry name" value="SidC_N"/>
</dbReference>
<dbReference type="AlphaFoldDB" id="A0A378I6A5"/>
<feature type="domain" description="SidC N-terminal" evidence="1">
    <location>
        <begin position="3"/>
        <end position="412"/>
    </location>
</feature>
<name>A0A378I6A5_9GAMM</name>